<gene>
    <name evidence="2" type="ORF">UCREL1_196</name>
</gene>
<dbReference type="KEGG" id="ela:UCREL1_196"/>
<dbReference type="STRING" id="1287681.M7U1D4"/>
<dbReference type="Proteomes" id="UP000012174">
    <property type="component" value="Unassembled WGS sequence"/>
</dbReference>
<evidence type="ECO:0000313" key="2">
    <source>
        <dbReference type="EMBL" id="EMR72745.1"/>
    </source>
</evidence>
<keyword evidence="3" id="KW-1185">Reference proteome</keyword>
<name>M7U1D4_EUTLA</name>
<dbReference type="Pfam" id="PF06985">
    <property type="entry name" value="HET"/>
    <property type="match status" value="1"/>
</dbReference>
<dbReference type="AlphaFoldDB" id="M7U1D4"/>
<dbReference type="OMA" id="RESAVCY"/>
<proteinExistence type="predicted"/>
<dbReference type="EMBL" id="KB705389">
    <property type="protein sequence ID" value="EMR72745.1"/>
    <property type="molecule type" value="Genomic_DNA"/>
</dbReference>
<organism evidence="2 3">
    <name type="scientific">Eutypa lata (strain UCR-EL1)</name>
    <name type="common">Grapevine dieback disease fungus</name>
    <name type="synonym">Eutypa armeniacae</name>
    <dbReference type="NCBI Taxonomy" id="1287681"/>
    <lineage>
        <taxon>Eukaryota</taxon>
        <taxon>Fungi</taxon>
        <taxon>Dikarya</taxon>
        <taxon>Ascomycota</taxon>
        <taxon>Pezizomycotina</taxon>
        <taxon>Sordariomycetes</taxon>
        <taxon>Xylariomycetidae</taxon>
        <taxon>Xylariales</taxon>
        <taxon>Diatrypaceae</taxon>
        <taxon>Eutypa</taxon>
    </lineage>
</organism>
<dbReference type="InterPro" id="IPR010730">
    <property type="entry name" value="HET"/>
</dbReference>
<accession>M7U1D4</accession>
<evidence type="ECO:0000259" key="1">
    <source>
        <dbReference type="Pfam" id="PF06985"/>
    </source>
</evidence>
<dbReference type="PANTHER" id="PTHR10622:SF10">
    <property type="entry name" value="HET DOMAIN-CONTAINING PROTEIN"/>
    <property type="match status" value="1"/>
</dbReference>
<sequence length="126" mass="14668">MRLLNAKTKRLHEFFDKDIPSFAILSHVWGVEEVTYADFKHRWPWYKRKAGYAKIKGCCRQALDDDIDYVWIDSCCIDRSSSAELSEAINSMFVWYRESAVCYAYLADVPSRDDVFGQGSAFRKSC</sequence>
<evidence type="ECO:0000313" key="3">
    <source>
        <dbReference type="Proteomes" id="UP000012174"/>
    </source>
</evidence>
<feature type="domain" description="Heterokaryon incompatibility" evidence="1">
    <location>
        <begin position="22"/>
        <end position="110"/>
    </location>
</feature>
<dbReference type="HOGENOM" id="CLU_000288_138_5_1"/>
<reference evidence="3" key="1">
    <citation type="journal article" date="2013" name="Genome Announc.">
        <title>Draft genome sequence of the grapevine dieback fungus Eutypa lata UCR-EL1.</title>
        <authorList>
            <person name="Blanco-Ulate B."/>
            <person name="Rolshausen P.E."/>
            <person name="Cantu D."/>
        </authorList>
    </citation>
    <scope>NUCLEOTIDE SEQUENCE [LARGE SCALE GENOMIC DNA]</scope>
    <source>
        <strain evidence="3">UCR-EL1</strain>
    </source>
</reference>
<dbReference type="OrthoDB" id="674604at2759"/>
<dbReference type="PANTHER" id="PTHR10622">
    <property type="entry name" value="HET DOMAIN-CONTAINING PROTEIN"/>
    <property type="match status" value="1"/>
</dbReference>
<protein>
    <submittedName>
        <fullName evidence="2">Putative het domain-containing protein</fullName>
    </submittedName>
</protein>